<evidence type="ECO:0000313" key="5">
    <source>
        <dbReference type="Proteomes" id="UP000298763"/>
    </source>
</evidence>
<dbReference type="OrthoDB" id="5297272at2"/>
<evidence type="ECO:0000256" key="2">
    <source>
        <dbReference type="SAM" id="SignalP"/>
    </source>
</evidence>
<feature type="chain" id="PRO_5043523346" evidence="2">
    <location>
        <begin position="25"/>
        <end position="197"/>
    </location>
</feature>
<feature type="region of interest" description="Disordered" evidence="1">
    <location>
        <begin position="177"/>
        <end position="197"/>
    </location>
</feature>
<feature type="region of interest" description="Disordered" evidence="1">
    <location>
        <begin position="30"/>
        <end position="74"/>
    </location>
</feature>
<reference evidence="3 6" key="2">
    <citation type="submission" date="2020-08" db="EMBL/GenBank/DDBJ databases">
        <title>Genomic Encyclopedia of Type Strains, Phase III (KMG-III): the genomes of soil and plant-associated and newly described type strains.</title>
        <authorList>
            <person name="Whitman W."/>
        </authorList>
    </citation>
    <scope>NUCLEOTIDE SEQUENCE [LARGE SCALE GENOMIC DNA]</scope>
    <source>
        <strain evidence="3 6">CECT 7753</strain>
    </source>
</reference>
<dbReference type="RefSeq" id="WP_137314052.1">
    <property type="nucleotide sequence ID" value="NZ_CP040017.1"/>
</dbReference>
<organism evidence="3 6">
    <name type="scientific">Pseudoduganella umbonata</name>
    <dbReference type="NCBI Taxonomy" id="864828"/>
    <lineage>
        <taxon>Bacteria</taxon>
        <taxon>Pseudomonadati</taxon>
        <taxon>Pseudomonadota</taxon>
        <taxon>Betaproteobacteria</taxon>
        <taxon>Burkholderiales</taxon>
        <taxon>Oxalobacteraceae</taxon>
        <taxon>Telluria group</taxon>
        <taxon>Pseudoduganella</taxon>
    </lineage>
</organism>
<keyword evidence="5" id="KW-1185">Reference proteome</keyword>
<reference evidence="4 5" key="1">
    <citation type="submission" date="2019-05" db="EMBL/GenBank/DDBJ databases">
        <title>Draft Genome Sequences of Six Type Strains of the Genus Massilia.</title>
        <authorList>
            <person name="Miess H."/>
            <person name="Frediansyhah A."/>
            <person name="Gross H."/>
        </authorList>
    </citation>
    <scope>NUCLEOTIDE SEQUENCE [LARGE SCALE GENOMIC DNA]</scope>
    <source>
        <strain evidence="4 5">DSMZ 26121</strain>
    </source>
</reference>
<evidence type="ECO:0000313" key="3">
    <source>
        <dbReference type="EMBL" id="MBB3224454.1"/>
    </source>
</evidence>
<dbReference type="EMBL" id="CP040017">
    <property type="protein sequence ID" value="QCP11189.1"/>
    <property type="molecule type" value="Genomic_DNA"/>
</dbReference>
<dbReference type="EMBL" id="JACHXS010000012">
    <property type="protein sequence ID" value="MBB3224454.1"/>
    <property type="molecule type" value="Genomic_DNA"/>
</dbReference>
<protein>
    <submittedName>
        <fullName evidence="3">Membrane-bound inhibitor of C-type lysozyme</fullName>
    </submittedName>
</protein>
<feature type="signal peptide" evidence="2">
    <location>
        <begin position="1"/>
        <end position="24"/>
    </location>
</feature>
<accession>A0A4P8HNA9</accession>
<dbReference type="Proteomes" id="UP000584325">
    <property type="component" value="Unassembled WGS sequence"/>
</dbReference>
<proteinExistence type="predicted"/>
<name>A0A4P8HNA9_9BURK</name>
<evidence type="ECO:0000256" key="1">
    <source>
        <dbReference type="SAM" id="MobiDB-lite"/>
    </source>
</evidence>
<feature type="compositionally biased region" description="Basic residues" evidence="1">
    <location>
        <begin position="38"/>
        <end position="54"/>
    </location>
</feature>
<dbReference type="Proteomes" id="UP000298763">
    <property type="component" value="Chromosome"/>
</dbReference>
<keyword evidence="2" id="KW-0732">Signal</keyword>
<evidence type="ECO:0000313" key="6">
    <source>
        <dbReference type="Proteomes" id="UP000584325"/>
    </source>
</evidence>
<gene>
    <name evidence="4" type="ORF">FCL38_12770</name>
    <name evidence="3" type="ORF">FHS02_005318</name>
</gene>
<dbReference type="AlphaFoldDB" id="A0A4P8HNA9"/>
<evidence type="ECO:0000313" key="4">
    <source>
        <dbReference type="EMBL" id="QCP11189.1"/>
    </source>
</evidence>
<sequence length="197" mass="20501">MSILKFIAACGAACALACAPAVHAAVETAKPKAEAKKKPAAKAKQAKSAAKAKTKPAPVAPAAPDPEADEPTELGSNVVDYDCELGNKITIYQNAGDESHVALRWKQRLHRLTRVATTTGAQRFENKFHGLIWIGIPAKGMLLDSKKNRQLANECRNAEQLKPAEAPAVIEAAAPATSAAPSASATPAAPAAPQAHM</sequence>